<dbReference type="CDD" id="cd07890">
    <property type="entry name" value="CYTH-like_AC_IV-like"/>
    <property type="match status" value="1"/>
</dbReference>
<evidence type="ECO:0000313" key="4">
    <source>
        <dbReference type="EMBL" id="JAQ17352.1"/>
    </source>
</evidence>
<reference evidence="2" key="2">
    <citation type="submission" date="2014-07" db="EMBL/GenBank/DDBJ databases">
        <authorList>
            <person name="Hull J."/>
        </authorList>
    </citation>
    <scope>NUCLEOTIDE SEQUENCE</scope>
</reference>
<dbReference type="InterPro" id="IPR023577">
    <property type="entry name" value="CYTH_domain"/>
</dbReference>
<sequence>MEACRNVEIKARVASDNVLENIKNLCDSPPEVIDQADYFFNIPQGRLKLRSLKNSNKWELIYYDRPDAEGPRLSDFRKVEVEDGLGLLEVLRCSLGIKGEVIKRRLLYMYGQTRIHYDKVENLGTFMELEVVLRKEQTVEEGTAIANDILEKLGISKDDFITCAYMDLISKALGKT</sequence>
<dbReference type="SMART" id="SM01118">
    <property type="entry name" value="CYTH"/>
    <property type="match status" value="1"/>
</dbReference>
<dbReference type="EMBL" id="GBHO01002638">
    <property type="protein sequence ID" value="JAG40966.1"/>
    <property type="molecule type" value="Transcribed_RNA"/>
</dbReference>
<dbReference type="EMBL" id="GBRD01012519">
    <property type="protein sequence ID" value="JAG53305.1"/>
    <property type="molecule type" value="Transcribed_RNA"/>
</dbReference>
<dbReference type="SUPFAM" id="SSF55154">
    <property type="entry name" value="CYTH-like phosphatases"/>
    <property type="match status" value="1"/>
</dbReference>
<organism evidence="2">
    <name type="scientific">Lygus hesperus</name>
    <name type="common">Western plant bug</name>
    <dbReference type="NCBI Taxonomy" id="30085"/>
    <lineage>
        <taxon>Eukaryota</taxon>
        <taxon>Metazoa</taxon>
        <taxon>Ecdysozoa</taxon>
        <taxon>Arthropoda</taxon>
        <taxon>Hexapoda</taxon>
        <taxon>Insecta</taxon>
        <taxon>Pterygota</taxon>
        <taxon>Neoptera</taxon>
        <taxon>Paraneoptera</taxon>
        <taxon>Hemiptera</taxon>
        <taxon>Heteroptera</taxon>
        <taxon>Panheteroptera</taxon>
        <taxon>Cimicomorpha</taxon>
        <taxon>Miridae</taxon>
        <taxon>Mirini</taxon>
        <taxon>Lygus</taxon>
    </lineage>
</organism>
<dbReference type="PROSITE" id="PS51707">
    <property type="entry name" value="CYTH"/>
    <property type="match status" value="1"/>
</dbReference>
<dbReference type="Gene3D" id="2.40.320.10">
    <property type="entry name" value="Hypothetical Protein Pfu-838710-001"/>
    <property type="match status" value="1"/>
</dbReference>
<dbReference type="InterPro" id="IPR008173">
    <property type="entry name" value="Adenylyl_cyclase_CyaB"/>
</dbReference>
<reference evidence="2" key="1">
    <citation type="journal article" date="2014" name="PLoS ONE">
        <title>Transcriptome-Based Identification of ABC Transporters in the Western Tarnished Plant Bug Lygus hesperus.</title>
        <authorList>
            <person name="Hull J.J."/>
            <person name="Chaney K."/>
            <person name="Geib S.M."/>
            <person name="Fabrick J.A."/>
            <person name="Brent C.S."/>
            <person name="Walsh D."/>
            <person name="Lavine L.C."/>
        </authorList>
    </citation>
    <scope>NUCLEOTIDE SEQUENCE</scope>
</reference>
<dbReference type="Pfam" id="PF01928">
    <property type="entry name" value="CYTH"/>
    <property type="match status" value="1"/>
</dbReference>
<accession>A0A0A9ZAQ1</accession>
<name>A0A0A9ZAQ1_LYGHE</name>
<evidence type="ECO:0000313" key="2">
    <source>
        <dbReference type="EMBL" id="JAG40966.1"/>
    </source>
</evidence>
<dbReference type="PANTHER" id="PTHR21028">
    <property type="entry name" value="SI:CH211-156B7.4"/>
    <property type="match status" value="1"/>
</dbReference>
<dbReference type="GO" id="GO:0016462">
    <property type="term" value="F:pyrophosphatase activity"/>
    <property type="evidence" value="ECO:0007669"/>
    <property type="project" value="UniProtKB-ARBA"/>
</dbReference>
<evidence type="ECO:0000259" key="1">
    <source>
        <dbReference type="PROSITE" id="PS51707"/>
    </source>
</evidence>
<evidence type="ECO:0000313" key="5">
    <source>
        <dbReference type="EMBL" id="JAQ18181.1"/>
    </source>
</evidence>
<dbReference type="EMBL" id="GDHC01000448">
    <property type="protein sequence ID" value="JAQ18181.1"/>
    <property type="molecule type" value="Transcribed_RNA"/>
</dbReference>
<gene>
    <name evidence="2" type="ORF">CM83_57056</name>
    <name evidence="5" type="ORF">g.59927</name>
    <name evidence="4" type="ORF">g.59928</name>
</gene>
<evidence type="ECO:0000313" key="3">
    <source>
        <dbReference type="EMBL" id="JAG53305.1"/>
    </source>
</evidence>
<dbReference type="EMBL" id="GDHC01001277">
    <property type="protein sequence ID" value="JAQ17352.1"/>
    <property type="molecule type" value="Transcribed_RNA"/>
</dbReference>
<protein>
    <recommendedName>
        <fullName evidence="1">CYTH domain-containing protein</fullName>
    </recommendedName>
</protein>
<dbReference type="PANTHER" id="PTHR21028:SF2">
    <property type="entry name" value="CYTH DOMAIN-CONTAINING PROTEIN"/>
    <property type="match status" value="1"/>
</dbReference>
<reference evidence="4" key="4">
    <citation type="journal article" date="2016" name="Gigascience">
        <title>De novo construction of an expanded transcriptome assembly for the western tarnished plant bug, Lygus hesperus.</title>
        <authorList>
            <person name="Tassone E.E."/>
            <person name="Geib S.M."/>
            <person name="Hall B."/>
            <person name="Fabrick J.A."/>
            <person name="Brent C.S."/>
            <person name="Hull J.J."/>
        </authorList>
    </citation>
    <scope>NUCLEOTIDE SEQUENCE</scope>
</reference>
<feature type="domain" description="CYTH" evidence="1">
    <location>
        <begin position="4"/>
        <end position="171"/>
    </location>
</feature>
<proteinExistence type="predicted"/>
<reference evidence="3" key="3">
    <citation type="submission" date="2014-09" db="EMBL/GenBank/DDBJ databases">
        <authorList>
            <person name="Magalhaes I.L.F."/>
            <person name="Oliveira U."/>
            <person name="Santos F.R."/>
            <person name="Vidigal T.H.D.A."/>
            <person name="Brescovit A.D."/>
            <person name="Santos A.J."/>
        </authorList>
    </citation>
    <scope>NUCLEOTIDE SEQUENCE</scope>
</reference>
<dbReference type="InterPro" id="IPR033469">
    <property type="entry name" value="CYTH-like_dom_sf"/>
</dbReference>
<dbReference type="AlphaFoldDB" id="A0A0A9ZAQ1"/>